<reference evidence="3" key="1">
    <citation type="submission" date="2016-10" db="EMBL/GenBank/DDBJ databases">
        <title>Sequence of Gallionella enrichment culture.</title>
        <authorList>
            <person name="Poehlein A."/>
            <person name="Muehling M."/>
            <person name="Daniel R."/>
        </authorList>
    </citation>
    <scope>NUCLEOTIDE SEQUENCE</scope>
</reference>
<dbReference type="PANTHER" id="PTHR30545">
    <property type="entry name" value="SUGAR FERMENTATION STIMULATION PROTEIN A"/>
    <property type="match status" value="1"/>
</dbReference>
<proteinExistence type="inferred from homology"/>
<sequence>MRFPAPLTRATLRRRYKRFLADMVLEDGTEVTAHVANSGAMLGLSDPGLTAWLSRSDKPGRKLAWSWELAEVEGLLVGINTQHPNAIAAEAVRNGAIPELSGYAALRREVAYGRNSRIDLLLEDPARPKCYVEVKNVHLKQGEAAAFPDAVTARGAKHLAELSDMAAAGHRAVMLFLVQRMDCRFFRPAAGIDPVYARALKSAVAAGVEVLCYDCRLTLDGIDAGKPLPLRLFEDERGPHGSE</sequence>
<dbReference type="Gene3D" id="3.40.1350.60">
    <property type="match status" value="1"/>
</dbReference>
<dbReference type="CDD" id="cd22359">
    <property type="entry name" value="SfsA-like_bacterial"/>
    <property type="match status" value="1"/>
</dbReference>
<dbReference type="InterPro" id="IPR041465">
    <property type="entry name" value="SfsA_N"/>
</dbReference>
<dbReference type="Pfam" id="PF17746">
    <property type="entry name" value="SfsA_N"/>
    <property type="match status" value="1"/>
</dbReference>
<dbReference type="EMBL" id="MLJW01000179">
    <property type="protein sequence ID" value="OIQ94793.1"/>
    <property type="molecule type" value="Genomic_DNA"/>
</dbReference>
<evidence type="ECO:0000259" key="1">
    <source>
        <dbReference type="Pfam" id="PF03749"/>
    </source>
</evidence>
<protein>
    <submittedName>
        <fullName evidence="3">Sugar fermentation stimulation protein A</fullName>
    </submittedName>
</protein>
<dbReference type="NCBIfam" id="TIGR00230">
    <property type="entry name" value="sfsA"/>
    <property type="match status" value="1"/>
</dbReference>
<dbReference type="AlphaFoldDB" id="A0A1J5RG97"/>
<name>A0A1J5RG97_9ZZZZ</name>
<gene>
    <name evidence="3" type="primary">sfsA</name>
    <name evidence="3" type="ORF">GALL_232490</name>
</gene>
<comment type="caution">
    <text evidence="3">The sequence shown here is derived from an EMBL/GenBank/DDBJ whole genome shotgun (WGS) entry which is preliminary data.</text>
</comment>
<feature type="domain" description="Sugar fermentation stimulation protein C-terminal" evidence="1">
    <location>
        <begin position="82"/>
        <end position="219"/>
    </location>
</feature>
<dbReference type="HAMAP" id="MF_00095">
    <property type="entry name" value="SfsA"/>
    <property type="match status" value="1"/>
</dbReference>
<dbReference type="Gene3D" id="2.40.50.580">
    <property type="match status" value="1"/>
</dbReference>
<dbReference type="Pfam" id="PF03749">
    <property type="entry name" value="SfsA"/>
    <property type="match status" value="1"/>
</dbReference>
<dbReference type="InterPro" id="IPR005224">
    <property type="entry name" value="SfsA"/>
</dbReference>
<dbReference type="InterPro" id="IPR040452">
    <property type="entry name" value="SfsA_C"/>
</dbReference>
<evidence type="ECO:0000259" key="2">
    <source>
        <dbReference type="Pfam" id="PF17746"/>
    </source>
</evidence>
<dbReference type="GO" id="GO:0003677">
    <property type="term" value="F:DNA binding"/>
    <property type="evidence" value="ECO:0007669"/>
    <property type="project" value="InterPro"/>
</dbReference>
<organism evidence="3">
    <name type="scientific">mine drainage metagenome</name>
    <dbReference type="NCBI Taxonomy" id="410659"/>
    <lineage>
        <taxon>unclassified sequences</taxon>
        <taxon>metagenomes</taxon>
        <taxon>ecological metagenomes</taxon>
    </lineage>
</organism>
<feature type="domain" description="SfsA N-terminal OB" evidence="2">
    <location>
        <begin position="14"/>
        <end position="79"/>
    </location>
</feature>
<accession>A0A1J5RG97</accession>
<evidence type="ECO:0000313" key="3">
    <source>
        <dbReference type="EMBL" id="OIQ94793.1"/>
    </source>
</evidence>
<dbReference type="PANTHER" id="PTHR30545:SF2">
    <property type="entry name" value="SUGAR FERMENTATION STIMULATION PROTEIN A"/>
    <property type="match status" value="1"/>
</dbReference>